<dbReference type="CDD" id="cd21631">
    <property type="entry name" value="RHH_CopG_NikR-like"/>
    <property type="match status" value="1"/>
</dbReference>
<gene>
    <name evidence="1" type="ORF">MYCOZU2_06106</name>
</gene>
<evidence type="ECO:0008006" key="3">
    <source>
        <dbReference type="Google" id="ProtNLM"/>
    </source>
</evidence>
<evidence type="ECO:0000313" key="2">
    <source>
        <dbReference type="Proteomes" id="UP000198286"/>
    </source>
</evidence>
<keyword evidence="1" id="KW-0614">Plasmid</keyword>
<protein>
    <recommendedName>
        <fullName evidence="3">CopG family transcriptional regulator</fullName>
    </recommendedName>
</protein>
<accession>A0A7U5MRM0</accession>
<evidence type="ECO:0000313" key="1">
    <source>
        <dbReference type="EMBL" id="ASL18451.1"/>
    </source>
</evidence>
<name>A0A7U5MRM0_MYCIT</name>
<dbReference type="EMBL" id="CP015270">
    <property type="protein sequence ID" value="ASL18451.1"/>
    <property type="molecule type" value="Genomic_DNA"/>
</dbReference>
<reference evidence="1 2" key="1">
    <citation type="journal article" date="2017" name="Lancet Infect. Dis.">
        <title>Global outbreak of severe Mycobacterium chimaera disease after cardiac surgery: a molecular epidemiological study.</title>
        <authorList>
            <person name="van Ingen J."/>
            <person name="Kohl T."/>
            <person name="Kranzer K."/>
            <person name="Hasse B."/>
            <person name="Keller P."/>
            <person name="Szafranska A."/>
            <person name="Hillemann D."/>
            <person name="Chand M."/>
            <person name="Schreiber P."/>
            <person name="Sommerstein R."/>
            <person name="Berger C."/>
            <person name="Genoni M."/>
            <person name="Ruegg C."/>
            <person name="Troillet N."/>
            <person name="Widmer A.F."/>
            <person name="Becker S.L."/>
            <person name="Herrmann M."/>
            <person name="Eckmanns T."/>
            <person name="Haller S."/>
            <person name="Hoeller C."/>
            <person name="Debast S.B."/>
            <person name="Wolfhagen M.J."/>
            <person name="Hopman J."/>
            <person name="Kluytmans J."/>
            <person name="Langelaar M."/>
            <person name="Notermans D.W."/>
            <person name="ten Oever J."/>
            <person name="van den Barselaar P."/>
            <person name="Vonk A.B.A."/>
            <person name="Vos M.C."/>
            <person name="Ahmed N."/>
            <person name="Brown T."/>
            <person name="Crook D."/>
            <person name="Lamagni T."/>
            <person name="Phin N."/>
            <person name="Smith E.G."/>
            <person name="Zambon M."/>
            <person name="Serr A."/>
            <person name="Goetting T."/>
            <person name="Ebner W."/>
            <person name="Thuermer A."/>
            <person name="Utpatel C."/>
            <person name="Sproer C."/>
            <person name="Bunk B."/>
            <person name="Nubel U."/>
            <person name="Bloemberg G."/>
            <person name="Bottger E."/>
            <person name="Niemann S."/>
            <person name="Wagner D."/>
            <person name="Sax H."/>
        </authorList>
    </citation>
    <scope>NUCLEOTIDE SEQUENCE [LARGE SCALE GENOMIC DNA]</scope>
    <source>
        <strain evidence="1 2">ZUERICH-2</strain>
        <plasmid evidence="1 2">unnamed 3</plasmid>
    </source>
</reference>
<dbReference type="Proteomes" id="UP000198286">
    <property type="component" value="Plasmid unnamed 3"/>
</dbReference>
<organism evidence="1 2">
    <name type="scientific">Mycobacterium intracellulare subsp. chimaera</name>
    <dbReference type="NCBI Taxonomy" id="222805"/>
    <lineage>
        <taxon>Bacteria</taxon>
        <taxon>Bacillati</taxon>
        <taxon>Actinomycetota</taxon>
        <taxon>Actinomycetes</taxon>
        <taxon>Mycobacteriales</taxon>
        <taxon>Mycobacteriaceae</taxon>
        <taxon>Mycobacterium</taxon>
        <taxon>Mycobacterium avium complex (MAC)</taxon>
    </lineage>
</organism>
<proteinExistence type="predicted"/>
<dbReference type="AlphaFoldDB" id="A0A7U5MRM0"/>
<sequence>MVATPFFCQNGVMSRKKTTVYIDETLLRAAKVAAARSGKREYEVFEDALRRHLGFAGTLERIWAGISPEDAPSEQEAARLAAEELAEVRAEHKPRRAG</sequence>
<geneLocation type="plasmid" evidence="1 2">
    <name>unnamed 3</name>
</geneLocation>